<feature type="binding site" evidence="9 11">
    <location>
        <position position="314"/>
    </location>
    <ligand>
        <name>Mg(2+)</name>
        <dbReference type="ChEBI" id="CHEBI:18420"/>
    </ligand>
</feature>
<comment type="caution">
    <text evidence="14">The sequence shown here is derived from an EMBL/GenBank/DDBJ whole genome shotgun (WGS) entry which is preliminary data.</text>
</comment>
<feature type="binding site" evidence="9 11">
    <location>
        <position position="245"/>
    </location>
    <ligand>
        <name>Mg(2+)</name>
        <dbReference type="ChEBI" id="CHEBI:18420"/>
    </ligand>
</feature>
<dbReference type="UniPathway" id="UPA00109">
    <property type="reaction ID" value="UER00187"/>
</dbReference>
<comment type="catalytic activity">
    <reaction evidence="9">
        <text>(2R)-2-phosphoglycerate = phosphoenolpyruvate + H2O</text>
        <dbReference type="Rhea" id="RHEA:10164"/>
        <dbReference type="ChEBI" id="CHEBI:15377"/>
        <dbReference type="ChEBI" id="CHEBI:58289"/>
        <dbReference type="ChEBI" id="CHEBI:58702"/>
        <dbReference type="EC" id="4.2.1.11"/>
    </reaction>
</comment>
<dbReference type="SFLD" id="SFLDS00001">
    <property type="entry name" value="Enolase"/>
    <property type="match status" value="1"/>
</dbReference>
<dbReference type="GO" id="GO:0000287">
    <property type="term" value="F:magnesium ion binding"/>
    <property type="evidence" value="ECO:0007669"/>
    <property type="project" value="UniProtKB-UniRule"/>
</dbReference>
<dbReference type="InterPro" id="IPR020809">
    <property type="entry name" value="Enolase_CS"/>
</dbReference>
<comment type="pathway">
    <text evidence="1 9">Carbohydrate degradation; glycolysis; pyruvate from D-glyceraldehyde 3-phosphate: step 4/5.</text>
</comment>
<dbReference type="GO" id="GO:0004634">
    <property type="term" value="F:phosphopyruvate hydratase activity"/>
    <property type="evidence" value="ECO:0007669"/>
    <property type="project" value="UniProtKB-UniRule"/>
</dbReference>
<evidence type="ECO:0000256" key="4">
    <source>
        <dbReference type="ARBA" id="ARBA00017068"/>
    </source>
</evidence>
<dbReference type="GO" id="GO:0000015">
    <property type="term" value="C:phosphopyruvate hydratase complex"/>
    <property type="evidence" value="ECO:0007669"/>
    <property type="project" value="InterPro"/>
</dbReference>
<keyword evidence="7 9" id="KW-0324">Glycolysis</keyword>
<dbReference type="CDD" id="cd03313">
    <property type="entry name" value="enolase"/>
    <property type="match status" value="1"/>
</dbReference>
<evidence type="ECO:0000256" key="10">
    <source>
        <dbReference type="PIRSR" id="PIRSR001400-1"/>
    </source>
</evidence>
<evidence type="ECO:0000256" key="7">
    <source>
        <dbReference type="ARBA" id="ARBA00023152"/>
    </source>
</evidence>
<dbReference type="GO" id="GO:0009986">
    <property type="term" value="C:cell surface"/>
    <property type="evidence" value="ECO:0007669"/>
    <property type="project" value="UniProtKB-SubCell"/>
</dbReference>
<feature type="binding site" evidence="9">
    <location>
        <position position="390"/>
    </location>
    <ligand>
        <name>(2R)-2-phosphoglycerate</name>
        <dbReference type="ChEBI" id="CHEBI:58289"/>
    </ligand>
</feature>
<evidence type="ECO:0000256" key="3">
    <source>
        <dbReference type="ARBA" id="ARBA00012058"/>
    </source>
</evidence>
<dbReference type="InterPro" id="IPR000941">
    <property type="entry name" value="Enolase"/>
</dbReference>
<comment type="similarity">
    <text evidence="2 9">Belongs to the enolase family.</text>
</comment>
<evidence type="ECO:0000313" key="15">
    <source>
        <dbReference type="Proteomes" id="UP000291144"/>
    </source>
</evidence>
<dbReference type="Pfam" id="PF00113">
    <property type="entry name" value="Enolase_C"/>
    <property type="match status" value="1"/>
</dbReference>
<accession>A0A4R0KY89</accession>
<dbReference type="PROSITE" id="PS00164">
    <property type="entry name" value="ENOLASE"/>
    <property type="match status" value="1"/>
</dbReference>
<keyword evidence="9" id="KW-0963">Cytoplasm</keyword>
<dbReference type="InterPro" id="IPR020810">
    <property type="entry name" value="Enolase_C"/>
</dbReference>
<dbReference type="EMBL" id="SJKB01000005">
    <property type="protein sequence ID" value="TCC61135.1"/>
    <property type="molecule type" value="Genomic_DNA"/>
</dbReference>
<evidence type="ECO:0000256" key="1">
    <source>
        <dbReference type="ARBA" id="ARBA00005031"/>
    </source>
</evidence>
<feature type="binding site" evidence="9">
    <location>
        <position position="339"/>
    </location>
    <ligand>
        <name>(2R)-2-phosphoglycerate</name>
        <dbReference type="ChEBI" id="CHEBI:58289"/>
    </ligand>
</feature>
<feature type="active site" description="Proton acceptor" evidence="9 10">
    <location>
        <position position="339"/>
    </location>
</feature>
<dbReference type="InterPro" id="IPR020811">
    <property type="entry name" value="Enolase_N"/>
</dbReference>
<dbReference type="SMART" id="SM01193">
    <property type="entry name" value="Enolase_N"/>
    <property type="match status" value="1"/>
</dbReference>
<dbReference type="PIRSF" id="PIRSF001400">
    <property type="entry name" value="Enolase"/>
    <property type="match status" value="1"/>
</dbReference>
<evidence type="ECO:0000256" key="5">
    <source>
        <dbReference type="ARBA" id="ARBA00022525"/>
    </source>
</evidence>
<dbReference type="SFLD" id="SFLDF00002">
    <property type="entry name" value="enolase"/>
    <property type="match status" value="1"/>
</dbReference>
<feature type="binding site" evidence="9">
    <location>
        <position position="368"/>
    </location>
    <ligand>
        <name>(2R)-2-phosphoglycerate</name>
        <dbReference type="ChEBI" id="CHEBI:58289"/>
    </ligand>
</feature>
<dbReference type="EC" id="4.2.1.11" evidence="3 9"/>
<keyword evidence="6 9" id="KW-0460">Magnesium</keyword>
<protein>
    <recommendedName>
        <fullName evidence="4 9">Enolase</fullName>
        <ecNumber evidence="3 9">4.2.1.11</ecNumber>
    </recommendedName>
    <alternativeName>
        <fullName evidence="9">2-phospho-D-glycerate hydro-lyase</fullName>
    </alternativeName>
    <alternativeName>
        <fullName evidence="9">2-phosphoglycerate dehydratase</fullName>
    </alternativeName>
</protein>
<organism evidence="14 15">
    <name type="scientific">Kribbella pittospori</name>
    <dbReference type="NCBI Taxonomy" id="722689"/>
    <lineage>
        <taxon>Bacteria</taxon>
        <taxon>Bacillati</taxon>
        <taxon>Actinomycetota</taxon>
        <taxon>Actinomycetes</taxon>
        <taxon>Propionibacteriales</taxon>
        <taxon>Kribbellaceae</taxon>
        <taxon>Kribbella</taxon>
    </lineage>
</organism>
<gene>
    <name evidence="9" type="primary">eno</name>
    <name evidence="14" type="ORF">E0H73_17950</name>
</gene>
<dbReference type="Proteomes" id="UP000291144">
    <property type="component" value="Unassembled WGS sequence"/>
</dbReference>
<keyword evidence="8 9" id="KW-0456">Lyase</keyword>
<dbReference type="HAMAP" id="MF_00318">
    <property type="entry name" value="Enolase"/>
    <property type="match status" value="1"/>
</dbReference>
<keyword evidence="15" id="KW-1185">Reference proteome</keyword>
<dbReference type="RefSeq" id="WP_131357245.1">
    <property type="nucleotide sequence ID" value="NZ_SJKB01000005.1"/>
</dbReference>
<feature type="active site" description="Proton donor" evidence="9 10">
    <location>
        <position position="208"/>
    </location>
</feature>
<feature type="binding site" evidence="9 11">
    <location>
        <position position="288"/>
    </location>
    <ligand>
        <name>Mg(2+)</name>
        <dbReference type="ChEBI" id="CHEBI:18420"/>
    </ligand>
</feature>
<feature type="binding site" evidence="9">
    <location>
        <position position="165"/>
    </location>
    <ligand>
        <name>(2R)-2-phosphoglycerate</name>
        <dbReference type="ChEBI" id="CHEBI:58289"/>
    </ligand>
</feature>
<dbReference type="PANTHER" id="PTHR11902">
    <property type="entry name" value="ENOLASE"/>
    <property type="match status" value="1"/>
</dbReference>
<evidence type="ECO:0000256" key="11">
    <source>
        <dbReference type="PIRSR" id="PIRSR001400-3"/>
    </source>
</evidence>
<dbReference type="GO" id="GO:0005576">
    <property type="term" value="C:extracellular region"/>
    <property type="evidence" value="ECO:0007669"/>
    <property type="project" value="UniProtKB-SubCell"/>
</dbReference>
<evidence type="ECO:0000256" key="2">
    <source>
        <dbReference type="ARBA" id="ARBA00009604"/>
    </source>
</evidence>
<evidence type="ECO:0000256" key="9">
    <source>
        <dbReference type="HAMAP-Rule" id="MF_00318"/>
    </source>
</evidence>
<dbReference type="AlphaFoldDB" id="A0A4R0KY89"/>
<evidence type="ECO:0000256" key="8">
    <source>
        <dbReference type="ARBA" id="ARBA00023239"/>
    </source>
</evidence>
<proteinExistence type="inferred from homology"/>
<comment type="cofactor">
    <cofactor evidence="11">
        <name>Mg(2+)</name>
        <dbReference type="ChEBI" id="CHEBI:18420"/>
    </cofactor>
    <text evidence="11">Mg(2+) is required for catalysis and for stabilizing the dimer.</text>
</comment>
<dbReference type="InterPro" id="IPR036849">
    <property type="entry name" value="Enolase-like_C_sf"/>
</dbReference>
<dbReference type="GO" id="GO:0006096">
    <property type="term" value="P:glycolytic process"/>
    <property type="evidence" value="ECO:0007669"/>
    <property type="project" value="UniProtKB-UniRule"/>
</dbReference>
<keyword evidence="9 11" id="KW-0479">Metal-binding</keyword>
<feature type="domain" description="Enolase C-terminal TIM barrel" evidence="12">
    <location>
        <begin position="141"/>
        <end position="420"/>
    </location>
</feature>
<feature type="domain" description="Enolase N-terminal" evidence="13">
    <location>
        <begin position="6"/>
        <end position="135"/>
    </location>
</feature>
<feature type="binding site" evidence="9">
    <location>
        <position position="369"/>
    </location>
    <ligand>
        <name>(2R)-2-phosphoglycerate</name>
        <dbReference type="ChEBI" id="CHEBI:58289"/>
    </ligand>
</feature>
<evidence type="ECO:0000259" key="12">
    <source>
        <dbReference type="SMART" id="SM01192"/>
    </source>
</evidence>
<name>A0A4R0KY89_9ACTN</name>
<sequence length="421" mass="43899">MADRRIAGVYAWEAFDSRGNPTVGCEVVLSDGASGSATVPSGASTGAHEAVELRDGGTRYGGKGVASAVTNVTGPLAAAVTGIDAGDQRRVDAALREADGTTDLSRLGANAVLGVSLSAAIAYASSIRQPLHAAVAEGDDVPLLPMPMVNILSGGAHADGALDIQDVLVVPVGAESFREAIEWAWRVRRGTVEAAEARGLPAHLVADEGGLGLRLGGNRDALELVAEGIDRSGLRSGDEAAIAIDVAASTFAEDGGYELRTEGRRLTADELVSALAGWVADFPIVSLEDVLGEDDWDGWRQAGKRLGGVQLLGDDLFVTNTARLRRGVDEQIANAVLVKPNQVGTLSDALDVVRLAQHSGYATVLSARSGDTEDHWLADLAVGWRTGQIKVGSTTRSERTAKWNRLLRIEAGPAPTTFATW</sequence>
<comment type="cofactor">
    <cofactor evidence="9">
        <name>Mg(2+)</name>
        <dbReference type="ChEBI" id="CHEBI:18420"/>
    </cofactor>
    <text evidence="9">Binds a second Mg(2+) ion via substrate during catalysis.</text>
</comment>
<keyword evidence="14" id="KW-0670">Pyruvate</keyword>
<reference evidence="14 15" key="1">
    <citation type="submission" date="2019-02" db="EMBL/GenBank/DDBJ databases">
        <title>Kribbella capetownensis sp. nov. and Kribbella speibonae sp. nov., isolated from soil.</title>
        <authorList>
            <person name="Curtis S.M."/>
            <person name="Norton I."/>
            <person name="Everest G.J."/>
            <person name="Meyers P.R."/>
        </authorList>
    </citation>
    <scope>NUCLEOTIDE SEQUENCE [LARGE SCALE GENOMIC DNA]</scope>
    <source>
        <strain evidence="14 15">NRRL B-24813</strain>
    </source>
</reference>
<dbReference type="OrthoDB" id="4577602at2"/>
<keyword evidence="5 9" id="KW-0964">Secreted</keyword>
<dbReference type="SMART" id="SM01192">
    <property type="entry name" value="Enolase_C"/>
    <property type="match status" value="1"/>
</dbReference>
<dbReference type="Gene3D" id="3.20.20.120">
    <property type="entry name" value="Enolase-like C-terminal domain"/>
    <property type="match status" value="1"/>
</dbReference>
<dbReference type="Pfam" id="PF03952">
    <property type="entry name" value="Enolase_N"/>
    <property type="match status" value="1"/>
</dbReference>
<dbReference type="Gene3D" id="3.30.390.10">
    <property type="entry name" value="Enolase-like, N-terminal domain"/>
    <property type="match status" value="1"/>
</dbReference>
<dbReference type="InterPro" id="IPR029017">
    <property type="entry name" value="Enolase-like_N"/>
</dbReference>
<dbReference type="PANTHER" id="PTHR11902:SF1">
    <property type="entry name" value="ENOLASE"/>
    <property type="match status" value="1"/>
</dbReference>
<dbReference type="PRINTS" id="PR00148">
    <property type="entry name" value="ENOLASE"/>
</dbReference>
<comment type="subcellular location">
    <subcellularLocation>
        <location evidence="9">Cytoplasm</location>
    </subcellularLocation>
    <subcellularLocation>
        <location evidence="9">Secreted</location>
    </subcellularLocation>
    <subcellularLocation>
        <location evidence="9">Cell surface</location>
    </subcellularLocation>
    <text evidence="9">Fractions of enolase are present in both the cytoplasm and on the cell surface.</text>
</comment>
<dbReference type="SUPFAM" id="SSF54826">
    <property type="entry name" value="Enolase N-terminal domain-like"/>
    <property type="match status" value="1"/>
</dbReference>
<dbReference type="SUPFAM" id="SSF51604">
    <property type="entry name" value="Enolase C-terminal domain-like"/>
    <property type="match status" value="1"/>
</dbReference>
<evidence type="ECO:0000313" key="14">
    <source>
        <dbReference type="EMBL" id="TCC61135.1"/>
    </source>
</evidence>
<evidence type="ECO:0000256" key="6">
    <source>
        <dbReference type="ARBA" id="ARBA00022842"/>
    </source>
</evidence>
<evidence type="ECO:0000259" key="13">
    <source>
        <dbReference type="SMART" id="SM01193"/>
    </source>
</evidence>
<dbReference type="NCBIfam" id="TIGR01060">
    <property type="entry name" value="eno"/>
    <property type="match status" value="1"/>
</dbReference>
<comment type="function">
    <text evidence="9">Catalyzes the reversible conversion of 2-phosphoglycerate (2-PG) into phosphoenolpyruvate (PEP). It is essential for the degradation of carbohydrates via glycolysis.</text>
</comment>
<dbReference type="SFLD" id="SFLDG00178">
    <property type="entry name" value="enolase"/>
    <property type="match status" value="1"/>
</dbReference>